<evidence type="ECO:0000313" key="2">
    <source>
        <dbReference type="Proteomes" id="UP000026960"/>
    </source>
</evidence>
<sequence>MAVGWGRRWQSCRGAESSLAMAVFVWRGEHSTAGWLPLLQLLEERERKRFININLNVENTRMTYIVKRRKY</sequence>
<dbReference type="AlphaFoldDB" id="A0A0D3HME6"/>
<dbReference type="Proteomes" id="UP000026960">
    <property type="component" value="Chromosome 11"/>
</dbReference>
<reference evidence="1" key="2">
    <citation type="submission" date="2015-03" db="UniProtKB">
        <authorList>
            <consortium name="EnsemblPlants"/>
        </authorList>
    </citation>
    <scope>IDENTIFICATION</scope>
</reference>
<dbReference type="Gramene" id="OBART11G15250.1">
    <property type="protein sequence ID" value="OBART11G15250.1"/>
    <property type="gene ID" value="OBART11G15250"/>
</dbReference>
<dbReference type="HOGENOM" id="CLU_2743987_0_0_1"/>
<keyword evidence="2" id="KW-1185">Reference proteome</keyword>
<reference evidence="1" key="1">
    <citation type="journal article" date="2009" name="Rice">
        <title>De Novo Next Generation Sequencing of Plant Genomes.</title>
        <authorList>
            <person name="Rounsley S."/>
            <person name="Marri P.R."/>
            <person name="Yu Y."/>
            <person name="He R."/>
            <person name="Sisneros N."/>
            <person name="Goicoechea J.L."/>
            <person name="Lee S.J."/>
            <person name="Angelova A."/>
            <person name="Kudrna D."/>
            <person name="Luo M."/>
            <person name="Affourtit J."/>
            <person name="Desany B."/>
            <person name="Knight J."/>
            <person name="Niazi F."/>
            <person name="Egholm M."/>
            <person name="Wing R.A."/>
        </authorList>
    </citation>
    <scope>NUCLEOTIDE SEQUENCE [LARGE SCALE GENOMIC DNA]</scope>
    <source>
        <strain evidence="1">cv. IRGC 105608</strain>
    </source>
</reference>
<name>A0A0D3HME6_9ORYZ</name>
<protein>
    <submittedName>
        <fullName evidence="1">Uncharacterized protein</fullName>
    </submittedName>
</protein>
<dbReference type="EnsemblPlants" id="OBART11G15250.1">
    <property type="protein sequence ID" value="OBART11G15250.1"/>
    <property type="gene ID" value="OBART11G15250"/>
</dbReference>
<proteinExistence type="predicted"/>
<dbReference type="PaxDb" id="65489-OBART11G15250.1"/>
<evidence type="ECO:0000313" key="1">
    <source>
        <dbReference type="EnsemblPlants" id="OBART11G15250.1"/>
    </source>
</evidence>
<accession>A0A0D3HME6</accession>
<organism evidence="1">
    <name type="scientific">Oryza barthii</name>
    <dbReference type="NCBI Taxonomy" id="65489"/>
    <lineage>
        <taxon>Eukaryota</taxon>
        <taxon>Viridiplantae</taxon>
        <taxon>Streptophyta</taxon>
        <taxon>Embryophyta</taxon>
        <taxon>Tracheophyta</taxon>
        <taxon>Spermatophyta</taxon>
        <taxon>Magnoliopsida</taxon>
        <taxon>Liliopsida</taxon>
        <taxon>Poales</taxon>
        <taxon>Poaceae</taxon>
        <taxon>BOP clade</taxon>
        <taxon>Oryzoideae</taxon>
        <taxon>Oryzeae</taxon>
        <taxon>Oryzinae</taxon>
        <taxon>Oryza</taxon>
    </lineage>
</organism>